<evidence type="ECO:0000313" key="1">
    <source>
        <dbReference type="EMBL" id="KIZ07008.1"/>
    </source>
</evidence>
<dbReference type="GeneID" id="25727071"/>
<protein>
    <submittedName>
        <fullName evidence="1">Uncharacterized protein</fullName>
    </submittedName>
</protein>
<feature type="non-terminal residue" evidence="1">
    <location>
        <position position="1"/>
    </location>
</feature>
<dbReference type="OrthoDB" id="10615333at2759"/>
<sequence>CLPRPDRALAAAAAADGGGGADVMAVDLDGPSASGLPGADLSALLPDPKPVDAERLGSDLDLQYLGGKLRDVCIAVDELGPQVRAVLAGGGGADGGGGAGVALLGGGGGGSGGGSEFAAAVDSLDLLNRQIKAYLATL</sequence>
<gene>
    <name evidence="1" type="ORF">MNEG_0953</name>
</gene>
<dbReference type="AlphaFoldDB" id="A0A0D2K9S2"/>
<dbReference type="EMBL" id="KK100306">
    <property type="protein sequence ID" value="KIZ07008.1"/>
    <property type="molecule type" value="Genomic_DNA"/>
</dbReference>
<dbReference type="RefSeq" id="XP_013906027.1">
    <property type="nucleotide sequence ID" value="XM_014050573.1"/>
</dbReference>
<dbReference type="KEGG" id="mng:MNEG_0953"/>
<dbReference type="Proteomes" id="UP000054498">
    <property type="component" value="Unassembled WGS sequence"/>
</dbReference>
<reference evidence="1 2" key="1">
    <citation type="journal article" date="2013" name="BMC Genomics">
        <title>Reconstruction of the lipid metabolism for the microalga Monoraphidium neglectum from its genome sequence reveals characteristics suitable for biofuel production.</title>
        <authorList>
            <person name="Bogen C."/>
            <person name="Al-Dilaimi A."/>
            <person name="Albersmeier A."/>
            <person name="Wichmann J."/>
            <person name="Grundmann M."/>
            <person name="Rupp O."/>
            <person name="Lauersen K.J."/>
            <person name="Blifernez-Klassen O."/>
            <person name="Kalinowski J."/>
            <person name="Goesmann A."/>
            <person name="Mussgnug J.H."/>
            <person name="Kruse O."/>
        </authorList>
    </citation>
    <scope>NUCLEOTIDE SEQUENCE [LARGE SCALE GENOMIC DNA]</scope>
    <source>
        <strain evidence="1 2">SAG 48.87</strain>
    </source>
</reference>
<evidence type="ECO:0000313" key="2">
    <source>
        <dbReference type="Proteomes" id="UP000054498"/>
    </source>
</evidence>
<dbReference type="STRING" id="145388.A0A0D2K9S2"/>
<accession>A0A0D2K9S2</accession>
<proteinExistence type="predicted"/>
<organism evidence="1 2">
    <name type="scientific">Monoraphidium neglectum</name>
    <dbReference type="NCBI Taxonomy" id="145388"/>
    <lineage>
        <taxon>Eukaryota</taxon>
        <taxon>Viridiplantae</taxon>
        <taxon>Chlorophyta</taxon>
        <taxon>core chlorophytes</taxon>
        <taxon>Chlorophyceae</taxon>
        <taxon>CS clade</taxon>
        <taxon>Sphaeropleales</taxon>
        <taxon>Selenastraceae</taxon>
        <taxon>Monoraphidium</taxon>
    </lineage>
</organism>
<keyword evidence="2" id="KW-1185">Reference proteome</keyword>
<name>A0A0D2K9S2_9CHLO</name>